<reference evidence="1" key="1">
    <citation type="journal article" date="2015" name="Nature">
        <title>Complex archaea that bridge the gap between prokaryotes and eukaryotes.</title>
        <authorList>
            <person name="Spang A."/>
            <person name="Saw J.H."/>
            <person name="Jorgensen S.L."/>
            <person name="Zaremba-Niedzwiedzka K."/>
            <person name="Martijn J."/>
            <person name="Lind A.E."/>
            <person name="van Eijk R."/>
            <person name="Schleper C."/>
            <person name="Guy L."/>
            <person name="Ettema T.J."/>
        </authorList>
    </citation>
    <scope>NUCLEOTIDE SEQUENCE</scope>
</reference>
<proteinExistence type="predicted"/>
<sequence>MGDETYTIKLPGHKDLLYPTEAIAWELNGIRRLLATMVLLADERADVPRMNRSRVLEDGLKIARGLVGTSDE</sequence>
<dbReference type="AlphaFoldDB" id="A0A0F9GMZ6"/>
<evidence type="ECO:0000313" key="1">
    <source>
        <dbReference type="EMBL" id="KKM00159.1"/>
    </source>
</evidence>
<name>A0A0F9GMZ6_9ZZZZ</name>
<dbReference type="EMBL" id="LAZR01017500">
    <property type="protein sequence ID" value="KKM00159.1"/>
    <property type="molecule type" value="Genomic_DNA"/>
</dbReference>
<protein>
    <submittedName>
        <fullName evidence="1">Uncharacterized protein</fullName>
    </submittedName>
</protein>
<gene>
    <name evidence="1" type="ORF">LCGC14_1807170</name>
</gene>
<organism evidence="1">
    <name type="scientific">marine sediment metagenome</name>
    <dbReference type="NCBI Taxonomy" id="412755"/>
    <lineage>
        <taxon>unclassified sequences</taxon>
        <taxon>metagenomes</taxon>
        <taxon>ecological metagenomes</taxon>
    </lineage>
</organism>
<accession>A0A0F9GMZ6</accession>
<comment type="caution">
    <text evidence="1">The sequence shown here is derived from an EMBL/GenBank/DDBJ whole genome shotgun (WGS) entry which is preliminary data.</text>
</comment>